<sequence length="966" mass="104926">MSGSRESTSFASLRGQLQDAAAAFAGGPDALEGILLGMVDDVDRAVREPLEIFPVCHHSPASALAMARRLREKQPKVVYLELCEDMAPLLTELRNCRLPVAVQAFAGDVDGFPADWAPLSVVAPVTEASAEYQAIAYALDTPGVELVLVDRSADHVFQWDRRGEQAQEGAEPPQEDEAALHGEAVGVEIGDLRPRFAELEEHLLRHGKVRHWSEWWHQYVEVPLGDSDHDTYRQVMFLIGSLFRRLAPGEGSRLRVDEDRERYMWTRMREHLAASGTDPEDCLYVCGAFHAASRVEEFGVRGSSDTFTISPRTATTWQYGLIPSSHAAIEAQFGLAAGSVSIAATEWAKGLKRTRVKPYVLEGQAGKRKSAAKKAAVVPAPPPEAAADKLSGFLRRPPVLDGLDEAELLGWSVDIVRAARRNGYLASTADAIAVFETSILLAGMRDRAKPTPYDFQDAAVTCIEKDSVPGRRDVRRLVEIMMGGDRIGQVGYDSLPPLARDVYDRLAPLELRLEQRGVRRALLDMASRPELRACSDVLWMLRRLLPQGAARPIMGERRLGERSIQESWDLALGTHQRALIELGYEGVSLEQVLEQRLRRDAYGPRATTATVLAAVEDTLLYLGSRRLADELGTHALKVLAAERSVDGAPEVLRRVRALLAYYRTSEPVLPAWIESFVKTGYAHYCTLLPTAFRDEDATVGQVAAMLGFLFSMESLALSLGCDRNQLELAVAQSHPEDPSKTALLWAAQVQLGTLSRAELRARCDELLDNPLVVPSYPRYLSGFVHALEPVPGLADVVVEAVSNAFGRLPDTVLLPWLPLLITTLRSGAADLAPLMVREAGRVFPGRLAELDAWTPPWRVPETDPFAVRPVTAVPRGAALLTAHPAACDAVAGLLGCDDGWARPDAPAPSGVGLLAAHPATCDAVAGLLGCDDGWAAVAGPSSSGGAALTARHPETARALEHLLIST</sequence>
<keyword evidence="2" id="KW-1185">Reference proteome</keyword>
<protein>
    <submittedName>
        <fullName evidence="1">Uncharacterized protein</fullName>
    </submittedName>
</protein>
<accession>A0ABW0DZ22</accession>
<name>A0ABW0DZ22_9ACTN</name>
<evidence type="ECO:0000313" key="1">
    <source>
        <dbReference type="EMBL" id="MFC5244016.1"/>
    </source>
</evidence>
<reference evidence="2" key="1">
    <citation type="journal article" date="2019" name="Int. J. Syst. Evol. Microbiol.">
        <title>The Global Catalogue of Microorganisms (GCM) 10K type strain sequencing project: providing services to taxonomists for standard genome sequencing and annotation.</title>
        <authorList>
            <consortium name="The Broad Institute Genomics Platform"/>
            <consortium name="The Broad Institute Genome Sequencing Center for Infectious Disease"/>
            <person name="Wu L."/>
            <person name="Ma J."/>
        </authorList>
    </citation>
    <scope>NUCLEOTIDE SEQUENCE [LARGE SCALE GENOMIC DNA]</scope>
    <source>
        <strain evidence="2">CGMCC 4.7131</strain>
    </source>
</reference>
<evidence type="ECO:0000313" key="2">
    <source>
        <dbReference type="Proteomes" id="UP001596035"/>
    </source>
</evidence>
<dbReference type="RefSeq" id="WP_344558502.1">
    <property type="nucleotide sequence ID" value="NZ_BAAATG010000011.1"/>
</dbReference>
<dbReference type="EMBL" id="JBHSKN010000027">
    <property type="protein sequence ID" value="MFC5244016.1"/>
    <property type="molecule type" value="Genomic_DNA"/>
</dbReference>
<organism evidence="1 2">
    <name type="scientific">Streptomyces atrovirens</name>
    <dbReference type="NCBI Taxonomy" id="285556"/>
    <lineage>
        <taxon>Bacteria</taxon>
        <taxon>Bacillati</taxon>
        <taxon>Actinomycetota</taxon>
        <taxon>Actinomycetes</taxon>
        <taxon>Kitasatosporales</taxon>
        <taxon>Streptomycetaceae</taxon>
        <taxon>Streptomyces</taxon>
    </lineage>
</organism>
<proteinExistence type="predicted"/>
<comment type="caution">
    <text evidence="1">The sequence shown here is derived from an EMBL/GenBank/DDBJ whole genome shotgun (WGS) entry which is preliminary data.</text>
</comment>
<dbReference type="Proteomes" id="UP001596035">
    <property type="component" value="Unassembled WGS sequence"/>
</dbReference>
<gene>
    <name evidence="1" type="ORF">ACFPWV_29580</name>
</gene>